<dbReference type="SUPFAM" id="SSF54523">
    <property type="entry name" value="Pili subunits"/>
    <property type="match status" value="1"/>
</dbReference>
<gene>
    <name evidence="3" type="ORF">FU658_00290</name>
</gene>
<comment type="caution">
    <text evidence="3">The sequence shown here is derived from an EMBL/GenBank/DDBJ whole genome shotgun (WGS) entry which is preliminary data.</text>
</comment>
<dbReference type="Proteomes" id="UP000321248">
    <property type="component" value="Unassembled WGS sequence"/>
</dbReference>
<protein>
    <recommendedName>
        <fullName evidence="5">Prepilin-type N-terminal cleavage/methylation domain-containing protein</fullName>
    </recommendedName>
</protein>
<name>A0A5C8L0D3_9GAMM</name>
<evidence type="ECO:0000313" key="3">
    <source>
        <dbReference type="EMBL" id="TXK65613.1"/>
    </source>
</evidence>
<keyword evidence="2" id="KW-1133">Transmembrane helix</keyword>
<feature type="region of interest" description="Disordered" evidence="1">
    <location>
        <begin position="114"/>
        <end position="151"/>
    </location>
</feature>
<feature type="transmembrane region" description="Helical" evidence="2">
    <location>
        <begin position="12"/>
        <end position="30"/>
    </location>
</feature>
<keyword evidence="2" id="KW-0812">Transmembrane</keyword>
<organism evidence="3 4">
    <name type="scientific">Alkalisalibacterium limincola</name>
    <dbReference type="NCBI Taxonomy" id="2699169"/>
    <lineage>
        <taxon>Bacteria</taxon>
        <taxon>Pseudomonadati</taxon>
        <taxon>Pseudomonadota</taxon>
        <taxon>Gammaproteobacteria</taxon>
        <taxon>Lysobacterales</taxon>
        <taxon>Lysobacteraceae</taxon>
        <taxon>Alkalisalibacterium</taxon>
    </lineage>
</organism>
<evidence type="ECO:0000256" key="2">
    <source>
        <dbReference type="SAM" id="Phobius"/>
    </source>
</evidence>
<dbReference type="InterPro" id="IPR045584">
    <property type="entry name" value="Pilin-like"/>
</dbReference>
<dbReference type="Gene3D" id="3.30.700.10">
    <property type="entry name" value="Glycoprotein, Type 4 Pilin"/>
    <property type="match status" value="1"/>
</dbReference>
<dbReference type="RefSeq" id="WP_147890285.1">
    <property type="nucleotide sequence ID" value="NZ_VRTS01000001.1"/>
</dbReference>
<sequence length="151" mass="15857">MSISEGKPGHSVVEIMITVVGIIVLIGLAVPAQRGLGVRANVAECVEAANTAHPSVDATLQRLGALPHCSDVRPGTDGSVVVTVRDTRASVPPVVQLAPSADAQHEPAWRCRQVSGDPRHMPAECRTAPARTQGSNPPTRNFPSALHQAER</sequence>
<keyword evidence="2" id="KW-0472">Membrane</keyword>
<dbReference type="AlphaFoldDB" id="A0A5C8L0D3"/>
<proteinExistence type="predicted"/>
<accession>A0A5C8L0D3</accession>
<dbReference type="EMBL" id="VRTS01000001">
    <property type="protein sequence ID" value="TXK65613.1"/>
    <property type="molecule type" value="Genomic_DNA"/>
</dbReference>
<feature type="compositionally biased region" description="Polar residues" evidence="1">
    <location>
        <begin position="130"/>
        <end position="142"/>
    </location>
</feature>
<keyword evidence="4" id="KW-1185">Reference proteome</keyword>
<evidence type="ECO:0000313" key="4">
    <source>
        <dbReference type="Proteomes" id="UP000321248"/>
    </source>
</evidence>
<reference evidence="3 4" key="1">
    <citation type="submission" date="2019-08" db="EMBL/GenBank/DDBJ databases">
        <authorList>
            <person name="Karlyshev A.V."/>
        </authorList>
    </citation>
    <scope>NUCLEOTIDE SEQUENCE [LARGE SCALE GENOMIC DNA]</scope>
    <source>
        <strain evidence="3 4">Alg18-2.2</strain>
    </source>
</reference>
<evidence type="ECO:0000256" key="1">
    <source>
        <dbReference type="SAM" id="MobiDB-lite"/>
    </source>
</evidence>
<evidence type="ECO:0008006" key="5">
    <source>
        <dbReference type="Google" id="ProtNLM"/>
    </source>
</evidence>